<name>A0A368H3D4_ANCCA</name>
<keyword evidence="1" id="KW-0472">Membrane</keyword>
<gene>
    <name evidence="2" type="ORF">ANCCAN_02676</name>
</gene>
<dbReference type="Proteomes" id="UP000252519">
    <property type="component" value="Unassembled WGS sequence"/>
</dbReference>
<evidence type="ECO:0000313" key="3">
    <source>
        <dbReference type="Proteomes" id="UP000252519"/>
    </source>
</evidence>
<evidence type="ECO:0000313" key="2">
    <source>
        <dbReference type="EMBL" id="RCN51111.1"/>
    </source>
</evidence>
<dbReference type="AlphaFoldDB" id="A0A368H3D4"/>
<evidence type="ECO:0000256" key="1">
    <source>
        <dbReference type="SAM" id="Phobius"/>
    </source>
</evidence>
<comment type="caution">
    <text evidence="2">The sequence shown here is derived from an EMBL/GenBank/DDBJ whole genome shotgun (WGS) entry which is preliminary data.</text>
</comment>
<reference evidence="2 3" key="1">
    <citation type="submission" date="2014-10" db="EMBL/GenBank/DDBJ databases">
        <title>Draft genome of the hookworm Ancylostoma caninum.</title>
        <authorList>
            <person name="Mitreva M."/>
        </authorList>
    </citation>
    <scope>NUCLEOTIDE SEQUENCE [LARGE SCALE GENOMIC DNA]</scope>
    <source>
        <strain evidence="2 3">Baltimore</strain>
    </source>
</reference>
<keyword evidence="1" id="KW-1133">Transmembrane helix</keyword>
<dbReference type="EMBL" id="JOJR01000016">
    <property type="protein sequence ID" value="RCN51111.1"/>
    <property type="molecule type" value="Genomic_DNA"/>
</dbReference>
<feature type="transmembrane region" description="Helical" evidence="1">
    <location>
        <begin position="12"/>
        <end position="32"/>
    </location>
</feature>
<sequence length="106" mass="12112">MGHLSWSREAKILFQATFLTIYMLALVVVWHYSGPSAEKCFSRLHAHCVVIPSQRVFQLRSAKAHSYVVEADHMDCVVDCIRNVLNYNGLQHSNENVFGKIVMLSF</sequence>
<protein>
    <submittedName>
        <fullName evidence="2">Uncharacterized protein</fullName>
    </submittedName>
</protein>
<keyword evidence="3" id="KW-1185">Reference proteome</keyword>
<organism evidence="2 3">
    <name type="scientific">Ancylostoma caninum</name>
    <name type="common">Dog hookworm</name>
    <dbReference type="NCBI Taxonomy" id="29170"/>
    <lineage>
        <taxon>Eukaryota</taxon>
        <taxon>Metazoa</taxon>
        <taxon>Ecdysozoa</taxon>
        <taxon>Nematoda</taxon>
        <taxon>Chromadorea</taxon>
        <taxon>Rhabditida</taxon>
        <taxon>Rhabditina</taxon>
        <taxon>Rhabditomorpha</taxon>
        <taxon>Strongyloidea</taxon>
        <taxon>Ancylostomatidae</taxon>
        <taxon>Ancylostomatinae</taxon>
        <taxon>Ancylostoma</taxon>
    </lineage>
</organism>
<proteinExistence type="predicted"/>
<accession>A0A368H3D4</accession>
<keyword evidence="1" id="KW-0812">Transmembrane</keyword>